<evidence type="ECO:0000313" key="9">
    <source>
        <dbReference type="EMBL" id="GLL04756.1"/>
    </source>
</evidence>
<dbReference type="EC" id="1.2.1.41" evidence="7"/>
<comment type="similarity">
    <text evidence="7">Belongs to the gamma-glutamyl phosphate reductase family.</text>
</comment>
<accession>A0A9W6KMH7</accession>
<gene>
    <name evidence="9" type="primary">proA_2</name>
    <name evidence="7" type="synonym">proA</name>
    <name evidence="9" type="ORF">GCM10017581_065030</name>
</gene>
<protein>
    <recommendedName>
        <fullName evidence="7">Gamma-glutamyl phosphate reductase</fullName>
        <shortName evidence="7">GPR</shortName>
        <ecNumber evidence="7">1.2.1.41</ecNumber>
    </recommendedName>
    <alternativeName>
        <fullName evidence="7">Glutamate-5-semialdehyde dehydrogenase</fullName>
    </alternativeName>
    <alternativeName>
        <fullName evidence="7">Glutamyl-gamma-semialdehyde dehydrogenase</fullName>
        <shortName evidence="7">GSA dehydrogenase</shortName>
    </alternativeName>
</protein>
<comment type="catalytic activity">
    <reaction evidence="6 7">
        <text>L-glutamate 5-semialdehyde + phosphate + NADP(+) = L-glutamyl 5-phosphate + NADPH + H(+)</text>
        <dbReference type="Rhea" id="RHEA:19541"/>
        <dbReference type="ChEBI" id="CHEBI:15378"/>
        <dbReference type="ChEBI" id="CHEBI:43474"/>
        <dbReference type="ChEBI" id="CHEBI:57783"/>
        <dbReference type="ChEBI" id="CHEBI:58066"/>
        <dbReference type="ChEBI" id="CHEBI:58274"/>
        <dbReference type="ChEBI" id="CHEBI:58349"/>
        <dbReference type="EC" id="1.2.1.41"/>
    </reaction>
</comment>
<dbReference type="Gene3D" id="3.40.309.10">
    <property type="entry name" value="Aldehyde Dehydrogenase, Chain A, domain 2"/>
    <property type="match status" value="1"/>
</dbReference>
<dbReference type="PANTHER" id="PTHR11063">
    <property type="entry name" value="GLUTAMATE SEMIALDEHYDE DEHYDROGENASE"/>
    <property type="match status" value="1"/>
</dbReference>
<evidence type="ECO:0000256" key="1">
    <source>
        <dbReference type="ARBA" id="ARBA00004985"/>
    </source>
</evidence>
<keyword evidence="7" id="KW-0963">Cytoplasm</keyword>
<dbReference type="Pfam" id="PF00171">
    <property type="entry name" value="Aldedh"/>
    <property type="match status" value="1"/>
</dbReference>
<evidence type="ECO:0000256" key="4">
    <source>
        <dbReference type="ARBA" id="ARBA00022857"/>
    </source>
</evidence>
<feature type="domain" description="Aldehyde dehydrogenase" evidence="8">
    <location>
        <begin position="5"/>
        <end position="282"/>
    </location>
</feature>
<dbReference type="AlphaFoldDB" id="A0A9W6KMH7"/>
<dbReference type="GO" id="GO:0050661">
    <property type="term" value="F:NADP binding"/>
    <property type="evidence" value="ECO:0007669"/>
    <property type="project" value="InterPro"/>
</dbReference>
<dbReference type="Gene3D" id="3.40.605.10">
    <property type="entry name" value="Aldehyde Dehydrogenase, Chain A, domain 1"/>
    <property type="match status" value="1"/>
</dbReference>
<dbReference type="NCBIfam" id="NF001221">
    <property type="entry name" value="PRK00197.1"/>
    <property type="match status" value="1"/>
</dbReference>
<proteinExistence type="inferred from homology"/>
<keyword evidence="2 7" id="KW-0028">Amino-acid biosynthesis</keyword>
<name>A0A9W6KMH7_9ACTN</name>
<keyword evidence="10" id="KW-1185">Reference proteome</keyword>
<dbReference type="GO" id="GO:0055129">
    <property type="term" value="P:L-proline biosynthetic process"/>
    <property type="evidence" value="ECO:0007669"/>
    <property type="project" value="UniProtKB-UniRule"/>
</dbReference>
<dbReference type="NCBIfam" id="TIGR00407">
    <property type="entry name" value="proA"/>
    <property type="match status" value="1"/>
</dbReference>
<keyword evidence="3 7" id="KW-0641">Proline biosynthesis</keyword>
<dbReference type="EMBL" id="BSFP01000049">
    <property type="protein sequence ID" value="GLL04756.1"/>
    <property type="molecule type" value="Genomic_DNA"/>
</dbReference>
<dbReference type="InterPro" id="IPR012134">
    <property type="entry name" value="Glu-5-SA_DH"/>
</dbReference>
<comment type="pathway">
    <text evidence="1 7">Amino-acid biosynthesis; L-proline biosynthesis; L-glutamate 5-semialdehyde from L-glutamate: step 2/2.</text>
</comment>
<dbReference type="GO" id="GO:0005737">
    <property type="term" value="C:cytoplasm"/>
    <property type="evidence" value="ECO:0007669"/>
    <property type="project" value="UniProtKB-SubCell"/>
</dbReference>
<evidence type="ECO:0000256" key="6">
    <source>
        <dbReference type="ARBA" id="ARBA00049024"/>
    </source>
</evidence>
<reference evidence="9" key="1">
    <citation type="journal article" date="2014" name="Int. J. Syst. Evol. Microbiol.">
        <title>Complete genome sequence of Corynebacterium casei LMG S-19264T (=DSM 44701T), isolated from a smear-ripened cheese.</title>
        <authorList>
            <consortium name="US DOE Joint Genome Institute (JGI-PGF)"/>
            <person name="Walter F."/>
            <person name="Albersmeier A."/>
            <person name="Kalinowski J."/>
            <person name="Ruckert C."/>
        </authorList>
    </citation>
    <scope>NUCLEOTIDE SEQUENCE</scope>
    <source>
        <strain evidence="9">VKM Ac-1321</strain>
    </source>
</reference>
<dbReference type="SUPFAM" id="SSF53720">
    <property type="entry name" value="ALDH-like"/>
    <property type="match status" value="1"/>
</dbReference>
<keyword evidence="5 7" id="KW-0560">Oxidoreductase</keyword>
<dbReference type="PANTHER" id="PTHR11063:SF8">
    <property type="entry name" value="DELTA-1-PYRROLINE-5-CARBOXYLATE SYNTHASE"/>
    <property type="match status" value="1"/>
</dbReference>
<dbReference type="HAMAP" id="MF_00412">
    <property type="entry name" value="ProA"/>
    <property type="match status" value="1"/>
</dbReference>
<sequence>MTMTATQTCEAAAAAATAVAALSTRQKDLVLLDMAAAIEQHRDAILEANRQDVAEARRTGVSATLVDRLTLTDRRMAGLAATIRTVVALPDPVGQVTGGWTRPNGLLIERVREPLGVVAVIYEARPNVTAEVAALCLKSGNCAVLRGSSIAAATNRAIMTALDTAIALHPAVPAAAVQLVEDPSRASATELMRAKGLVDLLVPRGGPALIESVERDATVPTVIDGAGNCHLYIDASADRDMATAVTINAKTSRPSVCNAIETLLVHRELVTDWLPGVLDELNAAGVEIRGSAEVCDAWPKALAATEEDWDTEYLDLVLAVRVVDDVDAAIGHIRRHGTANAEGIVARDIDVARRFARLVDSGSVFVNASPRYSDGGEFGYGVEIGVSTQKLHVRGPMGLEALTTVKNVVWGSGQTRTVA</sequence>
<dbReference type="InterPro" id="IPR000965">
    <property type="entry name" value="GPR_dom"/>
</dbReference>
<evidence type="ECO:0000256" key="7">
    <source>
        <dbReference type="HAMAP-Rule" id="MF_00412"/>
    </source>
</evidence>
<evidence type="ECO:0000256" key="5">
    <source>
        <dbReference type="ARBA" id="ARBA00023002"/>
    </source>
</evidence>
<evidence type="ECO:0000313" key="10">
    <source>
        <dbReference type="Proteomes" id="UP001143480"/>
    </source>
</evidence>
<dbReference type="InterPro" id="IPR016162">
    <property type="entry name" value="Ald_DH_N"/>
</dbReference>
<dbReference type="Proteomes" id="UP001143480">
    <property type="component" value="Unassembled WGS sequence"/>
</dbReference>
<evidence type="ECO:0000256" key="2">
    <source>
        <dbReference type="ARBA" id="ARBA00022605"/>
    </source>
</evidence>
<comment type="caution">
    <text evidence="9">The sequence shown here is derived from an EMBL/GenBank/DDBJ whole genome shotgun (WGS) entry which is preliminary data.</text>
</comment>
<dbReference type="InterPro" id="IPR016161">
    <property type="entry name" value="Ald_DH/histidinol_DH"/>
</dbReference>
<dbReference type="InterPro" id="IPR015590">
    <property type="entry name" value="Aldehyde_DH_dom"/>
</dbReference>
<evidence type="ECO:0000259" key="8">
    <source>
        <dbReference type="Pfam" id="PF00171"/>
    </source>
</evidence>
<comment type="subcellular location">
    <subcellularLocation>
        <location evidence="7">Cytoplasm</location>
    </subcellularLocation>
</comment>
<reference evidence="9" key="2">
    <citation type="submission" date="2023-01" db="EMBL/GenBank/DDBJ databases">
        <authorList>
            <person name="Sun Q."/>
            <person name="Evtushenko L."/>
        </authorList>
    </citation>
    <scope>NUCLEOTIDE SEQUENCE</scope>
    <source>
        <strain evidence="9">VKM Ac-1321</strain>
    </source>
</reference>
<dbReference type="RefSeq" id="WP_261960325.1">
    <property type="nucleotide sequence ID" value="NZ_CP073797.1"/>
</dbReference>
<evidence type="ECO:0000256" key="3">
    <source>
        <dbReference type="ARBA" id="ARBA00022650"/>
    </source>
</evidence>
<dbReference type="FunFam" id="3.40.309.10:FF:000006">
    <property type="entry name" value="Gamma-glutamyl phosphate reductase"/>
    <property type="match status" value="1"/>
</dbReference>
<keyword evidence="4 7" id="KW-0521">NADP</keyword>
<dbReference type="PIRSF" id="PIRSF000151">
    <property type="entry name" value="GPR"/>
    <property type="match status" value="1"/>
</dbReference>
<comment type="function">
    <text evidence="7">Catalyzes the NADPH-dependent reduction of L-glutamate 5-phosphate into L-glutamate 5-semialdehyde and phosphate. The product spontaneously undergoes cyclization to form 1-pyrroline-5-carboxylate.</text>
</comment>
<dbReference type="CDD" id="cd07079">
    <property type="entry name" value="ALDH_F18-19_ProA-GPR"/>
    <property type="match status" value="1"/>
</dbReference>
<organism evidence="9 10">
    <name type="scientific">Dactylosporangium matsuzakiense</name>
    <dbReference type="NCBI Taxonomy" id="53360"/>
    <lineage>
        <taxon>Bacteria</taxon>
        <taxon>Bacillati</taxon>
        <taxon>Actinomycetota</taxon>
        <taxon>Actinomycetes</taxon>
        <taxon>Micromonosporales</taxon>
        <taxon>Micromonosporaceae</taxon>
        <taxon>Dactylosporangium</taxon>
    </lineage>
</organism>
<dbReference type="InterPro" id="IPR016163">
    <property type="entry name" value="Ald_DH_C"/>
</dbReference>
<dbReference type="GO" id="GO:0004350">
    <property type="term" value="F:glutamate-5-semialdehyde dehydrogenase activity"/>
    <property type="evidence" value="ECO:0007669"/>
    <property type="project" value="UniProtKB-UniRule"/>
</dbReference>